<gene>
    <name evidence="6" type="primary">rmuC</name>
    <name evidence="6" type="ORF">H8696_10265</name>
</gene>
<name>A0A926D6E2_9FIRM</name>
<evidence type="ECO:0000256" key="3">
    <source>
        <dbReference type="ARBA" id="ARBA00023054"/>
    </source>
</evidence>
<feature type="coiled-coil region" evidence="5">
    <location>
        <begin position="95"/>
        <end position="122"/>
    </location>
</feature>
<dbReference type="PANTHER" id="PTHR30563:SF0">
    <property type="entry name" value="DNA RECOMBINATION PROTEIN RMUC"/>
    <property type="match status" value="1"/>
</dbReference>
<dbReference type="InterPro" id="IPR003798">
    <property type="entry name" value="DNA_recombination_RmuC"/>
</dbReference>
<dbReference type="EMBL" id="JACRSR010000005">
    <property type="protein sequence ID" value="MBC8532228.1"/>
    <property type="molecule type" value="Genomic_DNA"/>
</dbReference>
<keyword evidence="4" id="KW-0233">DNA recombination</keyword>
<dbReference type="PANTHER" id="PTHR30563">
    <property type="entry name" value="DNA RECOMBINATION PROTEIN RMUC"/>
    <property type="match status" value="1"/>
</dbReference>
<dbReference type="Pfam" id="PF02646">
    <property type="entry name" value="RmuC"/>
    <property type="match status" value="1"/>
</dbReference>
<evidence type="ECO:0000313" key="6">
    <source>
        <dbReference type="EMBL" id="MBC8532228.1"/>
    </source>
</evidence>
<accession>A0A926D6E2</accession>
<evidence type="ECO:0000256" key="5">
    <source>
        <dbReference type="SAM" id="Coils"/>
    </source>
</evidence>
<comment type="function">
    <text evidence="1">Involved in DNA recombination.</text>
</comment>
<evidence type="ECO:0000313" key="7">
    <source>
        <dbReference type="Proteomes" id="UP000623172"/>
    </source>
</evidence>
<keyword evidence="7" id="KW-1185">Reference proteome</keyword>
<evidence type="ECO:0000256" key="4">
    <source>
        <dbReference type="ARBA" id="ARBA00023172"/>
    </source>
</evidence>
<protein>
    <submittedName>
        <fullName evidence="6">DNA recombination protein RmuC</fullName>
    </submittedName>
</protein>
<keyword evidence="3 5" id="KW-0175">Coiled coil</keyword>
<dbReference type="RefSeq" id="WP_249317343.1">
    <property type="nucleotide sequence ID" value="NZ_JACRSR010000005.1"/>
</dbReference>
<evidence type="ECO:0000256" key="2">
    <source>
        <dbReference type="ARBA" id="ARBA00009840"/>
    </source>
</evidence>
<dbReference type="Proteomes" id="UP000623172">
    <property type="component" value="Unassembled WGS sequence"/>
</dbReference>
<comment type="caution">
    <text evidence="6">The sequence shown here is derived from an EMBL/GenBank/DDBJ whole genome shotgun (WGS) entry which is preliminary data.</text>
</comment>
<proteinExistence type="inferred from homology"/>
<sequence>MEIALIVLGVINLLVLLFVARSAMKNKGDEDLSKEVRRLREETLQWGQVTRGELMGSVRDGHAMMSRSVLDSSQLLQQQMEALTQRIGSVSQGNEERLDRLRESVQQQLLAIQQENAKQMEQMRSVVDEKLDKTLQTRLDASFDLVSKRLEAVYKGLGEMQSLSVGVNELKRVLTNVKTRGTWGEVQMGALLEQVLSADQYATNVAVNPQSAERVEYAVKMPGQGEDTVWLPMDAKFPVEDYQRLMDAVDAGDKLAAEAASKALEARIKEEAKKIHTKYICPPHTTDFAILFLPAEGLYAEVLRIPGLADYLQNHFRVSIAGPTTLAALLNSLQMGFRTLAIQKRSSEVWKLLGAVKGDFAKFYDLLEKTQKSILAAAGNIEKANKRTQIIQRKLRDVEELPDAGGVSLDLDMEDQLKIS</sequence>
<evidence type="ECO:0000256" key="1">
    <source>
        <dbReference type="ARBA" id="ARBA00003416"/>
    </source>
</evidence>
<reference evidence="6" key="1">
    <citation type="submission" date="2020-08" db="EMBL/GenBank/DDBJ databases">
        <title>Genome public.</title>
        <authorList>
            <person name="Liu C."/>
            <person name="Sun Q."/>
        </authorList>
    </citation>
    <scope>NUCLEOTIDE SEQUENCE</scope>
    <source>
        <strain evidence="6">NSJ-53</strain>
    </source>
</reference>
<dbReference type="AlphaFoldDB" id="A0A926D6E2"/>
<organism evidence="6 7">
    <name type="scientific">Gehongia tenuis</name>
    <dbReference type="NCBI Taxonomy" id="2763655"/>
    <lineage>
        <taxon>Bacteria</taxon>
        <taxon>Bacillati</taxon>
        <taxon>Bacillota</taxon>
        <taxon>Clostridia</taxon>
        <taxon>Christensenellales</taxon>
        <taxon>Christensenellaceae</taxon>
        <taxon>Gehongia</taxon>
    </lineage>
</organism>
<comment type="similarity">
    <text evidence="2">Belongs to the RmuC family.</text>
</comment>
<dbReference type="GO" id="GO:0006310">
    <property type="term" value="P:DNA recombination"/>
    <property type="evidence" value="ECO:0007669"/>
    <property type="project" value="UniProtKB-KW"/>
</dbReference>